<keyword evidence="2" id="KW-1185">Reference proteome</keyword>
<reference evidence="1 2" key="3">
    <citation type="journal article" date="2010" name="BMC Genomics">
        <title>Transcriptome sequencing and comparative analysis of cucumber flowers with different sex types.</title>
        <authorList>
            <person name="Guo S."/>
            <person name="Zheng Y."/>
            <person name="Joung J.G."/>
            <person name="Liu S."/>
            <person name="Zhang Z."/>
            <person name="Crasta O.R."/>
            <person name="Sobral B.W."/>
            <person name="Xu Y."/>
            <person name="Huang S."/>
            <person name="Fei Z."/>
        </authorList>
    </citation>
    <scope>NUCLEOTIDE SEQUENCE [LARGE SCALE GENOMIC DNA]</scope>
    <source>
        <strain evidence="2">cv. 9930</strain>
    </source>
</reference>
<reference evidence="1 2" key="4">
    <citation type="journal article" date="2011" name="BMC Genomics">
        <title>RNA-Seq improves annotation of protein-coding genes in the cucumber genome.</title>
        <authorList>
            <person name="Li Z."/>
            <person name="Zhang Z."/>
            <person name="Yan P."/>
            <person name="Huang S."/>
            <person name="Fei Z."/>
            <person name="Lin K."/>
        </authorList>
    </citation>
    <scope>NUCLEOTIDE SEQUENCE [LARGE SCALE GENOMIC DNA]</scope>
    <source>
        <strain evidence="2">cv. 9930</strain>
    </source>
</reference>
<dbReference type="AlphaFoldDB" id="A0A0A0KQD0"/>
<sequence length="77" mass="8551">MRLYFVAVHHSSTCTREKGLPLMIMKKKKDLGYSGGCGVELAVVAFPDIVFGDTQMLHRNSIGQFVTVEHFAPDLPN</sequence>
<evidence type="ECO:0000313" key="1">
    <source>
        <dbReference type="EMBL" id="KGN51069.1"/>
    </source>
</evidence>
<name>A0A0A0KQD0_CUCSA</name>
<organism evidence="1 2">
    <name type="scientific">Cucumis sativus</name>
    <name type="common">Cucumber</name>
    <dbReference type="NCBI Taxonomy" id="3659"/>
    <lineage>
        <taxon>Eukaryota</taxon>
        <taxon>Viridiplantae</taxon>
        <taxon>Streptophyta</taxon>
        <taxon>Embryophyta</taxon>
        <taxon>Tracheophyta</taxon>
        <taxon>Spermatophyta</taxon>
        <taxon>Magnoliopsida</taxon>
        <taxon>eudicotyledons</taxon>
        <taxon>Gunneridae</taxon>
        <taxon>Pentapetalae</taxon>
        <taxon>rosids</taxon>
        <taxon>fabids</taxon>
        <taxon>Cucurbitales</taxon>
        <taxon>Cucurbitaceae</taxon>
        <taxon>Benincaseae</taxon>
        <taxon>Cucumis</taxon>
    </lineage>
</organism>
<accession>A0A0A0KQD0</accession>
<gene>
    <name evidence="1" type="ORF">Csa_5G428190</name>
</gene>
<evidence type="ECO:0000313" key="2">
    <source>
        <dbReference type="Proteomes" id="UP000029981"/>
    </source>
</evidence>
<reference evidence="1 2" key="1">
    <citation type="journal article" date="2009" name="Nat. Genet.">
        <title>The genome of the cucumber, Cucumis sativus L.</title>
        <authorList>
            <person name="Huang S."/>
            <person name="Li R."/>
            <person name="Zhang Z."/>
            <person name="Li L."/>
            <person name="Gu X."/>
            <person name="Fan W."/>
            <person name="Lucas W.J."/>
            <person name="Wang X."/>
            <person name="Xie B."/>
            <person name="Ni P."/>
            <person name="Ren Y."/>
            <person name="Zhu H."/>
            <person name="Li J."/>
            <person name="Lin K."/>
            <person name="Jin W."/>
            <person name="Fei Z."/>
            <person name="Li G."/>
            <person name="Staub J."/>
            <person name="Kilian A."/>
            <person name="van der Vossen E.A."/>
            <person name="Wu Y."/>
            <person name="Guo J."/>
            <person name="He J."/>
            <person name="Jia Z."/>
            <person name="Ren Y."/>
            <person name="Tian G."/>
            <person name="Lu Y."/>
            <person name="Ruan J."/>
            <person name="Qian W."/>
            <person name="Wang M."/>
            <person name="Huang Q."/>
            <person name="Li B."/>
            <person name="Xuan Z."/>
            <person name="Cao J."/>
            <person name="Asan"/>
            <person name="Wu Z."/>
            <person name="Zhang J."/>
            <person name="Cai Q."/>
            <person name="Bai Y."/>
            <person name="Zhao B."/>
            <person name="Han Y."/>
            <person name="Li Y."/>
            <person name="Li X."/>
            <person name="Wang S."/>
            <person name="Shi Q."/>
            <person name="Liu S."/>
            <person name="Cho W.K."/>
            <person name="Kim J.Y."/>
            <person name="Xu Y."/>
            <person name="Heller-Uszynska K."/>
            <person name="Miao H."/>
            <person name="Cheng Z."/>
            <person name="Zhang S."/>
            <person name="Wu J."/>
            <person name="Yang Y."/>
            <person name="Kang H."/>
            <person name="Li M."/>
            <person name="Liang H."/>
            <person name="Ren X."/>
            <person name="Shi Z."/>
            <person name="Wen M."/>
            <person name="Jian M."/>
            <person name="Yang H."/>
            <person name="Zhang G."/>
            <person name="Yang Z."/>
            <person name="Chen R."/>
            <person name="Liu S."/>
            <person name="Li J."/>
            <person name="Ma L."/>
            <person name="Liu H."/>
            <person name="Zhou Y."/>
            <person name="Zhao J."/>
            <person name="Fang X."/>
            <person name="Li G."/>
            <person name="Fang L."/>
            <person name="Li Y."/>
            <person name="Liu D."/>
            <person name="Zheng H."/>
            <person name="Zhang Y."/>
            <person name="Qin N."/>
            <person name="Li Z."/>
            <person name="Yang G."/>
            <person name="Yang S."/>
            <person name="Bolund L."/>
            <person name="Kristiansen K."/>
            <person name="Zheng H."/>
            <person name="Li S."/>
            <person name="Zhang X."/>
            <person name="Yang H."/>
            <person name="Wang J."/>
            <person name="Sun R."/>
            <person name="Zhang B."/>
            <person name="Jiang S."/>
            <person name="Wang J."/>
            <person name="Du Y."/>
            <person name="Li S."/>
        </authorList>
    </citation>
    <scope>NUCLEOTIDE SEQUENCE [LARGE SCALE GENOMIC DNA]</scope>
    <source>
        <strain evidence="2">cv. 9930</strain>
    </source>
</reference>
<dbReference type="Gramene" id="KGN51069">
    <property type="protein sequence ID" value="KGN51069"/>
    <property type="gene ID" value="Csa_5G428190"/>
</dbReference>
<protein>
    <submittedName>
        <fullName evidence="1">Uncharacterized protein</fullName>
    </submittedName>
</protein>
<proteinExistence type="predicted"/>
<reference evidence="1 2" key="2">
    <citation type="journal article" date="2009" name="PLoS ONE">
        <title>An integrated genetic and cytogenetic map of the cucumber genome.</title>
        <authorList>
            <person name="Ren Y."/>
            <person name="Zhang Z."/>
            <person name="Liu J."/>
            <person name="Staub J.E."/>
            <person name="Han Y."/>
            <person name="Cheng Z."/>
            <person name="Li X."/>
            <person name="Lu J."/>
            <person name="Miao H."/>
            <person name="Kang H."/>
            <person name="Xie B."/>
            <person name="Gu X."/>
            <person name="Wang X."/>
            <person name="Du Y."/>
            <person name="Jin W."/>
            <person name="Huang S."/>
        </authorList>
    </citation>
    <scope>NUCLEOTIDE SEQUENCE [LARGE SCALE GENOMIC DNA]</scope>
    <source>
        <strain evidence="2">cv. 9930</strain>
    </source>
</reference>
<dbReference type="Proteomes" id="UP000029981">
    <property type="component" value="Chromosome 5"/>
</dbReference>
<dbReference type="EMBL" id="CM002926">
    <property type="protein sequence ID" value="KGN51069.1"/>
    <property type="molecule type" value="Genomic_DNA"/>
</dbReference>